<dbReference type="InterPro" id="IPR041490">
    <property type="entry name" value="KstR2_TetR_C"/>
</dbReference>
<name>A0AA41Q7K0_9ACTN</name>
<dbReference type="InterPro" id="IPR009057">
    <property type="entry name" value="Homeodomain-like_sf"/>
</dbReference>
<dbReference type="PROSITE" id="PS50977">
    <property type="entry name" value="HTH_TETR_2"/>
    <property type="match status" value="1"/>
</dbReference>
<keyword evidence="1" id="KW-0678">Repressor</keyword>
<dbReference type="PANTHER" id="PTHR30055">
    <property type="entry name" value="HTH-TYPE TRANSCRIPTIONAL REGULATOR RUTR"/>
    <property type="match status" value="1"/>
</dbReference>
<dbReference type="GO" id="GO:0003700">
    <property type="term" value="F:DNA-binding transcription factor activity"/>
    <property type="evidence" value="ECO:0007669"/>
    <property type="project" value="TreeGrafter"/>
</dbReference>
<evidence type="ECO:0000313" key="8">
    <source>
        <dbReference type="EMBL" id="MCF2531804.1"/>
    </source>
</evidence>
<dbReference type="EMBL" id="JAKFHA010000026">
    <property type="protein sequence ID" value="MCF2531804.1"/>
    <property type="molecule type" value="Genomic_DNA"/>
</dbReference>
<dbReference type="Gene3D" id="1.10.10.60">
    <property type="entry name" value="Homeodomain-like"/>
    <property type="match status" value="1"/>
</dbReference>
<dbReference type="PRINTS" id="PR00455">
    <property type="entry name" value="HTHTETR"/>
</dbReference>
<keyword evidence="3 5" id="KW-0238">DNA-binding</keyword>
<evidence type="ECO:0000256" key="4">
    <source>
        <dbReference type="ARBA" id="ARBA00023163"/>
    </source>
</evidence>
<keyword evidence="2" id="KW-0805">Transcription regulation</keyword>
<comment type="caution">
    <text evidence="8">The sequence shown here is derived from an EMBL/GenBank/DDBJ whole genome shotgun (WGS) entry which is preliminary data.</text>
</comment>
<evidence type="ECO:0000259" key="7">
    <source>
        <dbReference type="PROSITE" id="PS50977"/>
    </source>
</evidence>
<proteinExistence type="predicted"/>
<protein>
    <submittedName>
        <fullName evidence="8">TetR/AcrR family transcriptional regulator</fullName>
    </submittedName>
</protein>
<dbReference type="InterPro" id="IPR036271">
    <property type="entry name" value="Tet_transcr_reg_TetR-rel_C_sf"/>
</dbReference>
<dbReference type="Pfam" id="PF00440">
    <property type="entry name" value="TetR_N"/>
    <property type="match status" value="1"/>
</dbReference>
<evidence type="ECO:0000256" key="5">
    <source>
        <dbReference type="PROSITE-ProRule" id="PRU00335"/>
    </source>
</evidence>
<feature type="domain" description="HTH tetR-type" evidence="7">
    <location>
        <begin position="11"/>
        <end position="71"/>
    </location>
</feature>
<evidence type="ECO:0000256" key="6">
    <source>
        <dbReference type="SAM" id="MobiDB-lite"/>
    </source>
</evidence>
<dbReference type="GO" id="GO:0000976">
    <property type="term" value="F:transcription cis-regulatory region binding"/>
    <property type="evidence" value="ECO:0007669"/>
    <property type="project" value="TreeGrafter"/>
</dbReference>
<evidence type="ECO:0000313" key="9">
    <source>
        <dbReference type="Proteomes" id="UP001165378"/>
    </source>
</evidence>
<sequence>MARRKTAPEAPARRELILAEAASLFARKGVAATTVREIADAVDIQAGSLYHWFESKEEMVDELLTGAMDDLSSWYQEAVEAETEPLPRLRGLVHAAFKVIAAHPDACTVYLRDYAYLATLPRFAHLNEASLRVRSLWIDTLEAGIAAGDFRADLAPDLVYRYLTYPLWLSVGWHQSSGHSLEQLEEQFLGLVLDGVTPRTAVVPAAAGRTPAKSAGKGKNSTGKNSTATKSTGTKSTSAPRSAGTRRKAAGTPAD</sequence>
<dbReference type="Gene3D" id="1.10.357.10">
    <property type="entry name" value="Tetracycline Repressor, domain 2"/>
    <property type="match status" value="1"/>
</dbReference>
<feature type="compositionally biased region" description="Low complexity" evidence="6">
    <location>
        <begin position="219"/>
        <end position="239"/>
    </location>
</feature>
<dbReference type="RefSeq" id="WP_235056450.1">
    <property type="nucleotide sequence ID" value="NZ_JAKFHA010000026.1"/>
</dbReference>
<organism evidence="8 9">
    <name type="scientific">Yinghuangia soli</name>
    <dbReference type="NCBI Taxonomy" id="2908204"/>
    <lineage>
        <taxon>Bacteria</taxon>
        <taxon>Bacillati</taxon>
        <taxon>Actinomycetota</taxon>
        <taxon>Actinomycetes</taxon>
        <taxon>Kitasatosporales</taxon>
        <taxon>Streptomycetaceae</taxon>
        <taxon>Yinghuangia</taxon>
    </lineage>
</organism>
<dbReference type="SUPFAM" id="SSF46689">
    <property type="entry name" value="Homeodomain-like"/>
    <property type="match status" value="1"/>
</dbReference>
<dbReference type="InterPro" id="IPR050109">
    <property type="entry name" value="HTH-type_TetR-like_transc_reg"/>
</dbReference>
<reference evidence="8" key="1">
    <citation type="submission" date="2022-01" db="EMBL/GenBank/DDBJ databases">
        <title>Genome-Based Taxonomic Classification of the Phylum Actinobacteria.</title>
        <authorList>
            <person name="Gao Y."/>
        </authorList>
    </citation>
    <scope>NUCLEOTIDE SEQUENCE</scope>
    <source>
        <strain evidence="8">KLBMP 8922</strain>
    </source>
</reference>
<feature type="region of interest" description="Disordered" evidence="6">
    <location>
        <begin position="204"/>
        <end position="255"/>
    </location>
</feature>
<dbReference type="SUPFAM" id="SSF48498">
    <property type="entry name" value="Tetracyclin repressor-like, C-terminal domain"/>
    <property type="match status" value="1"/>
</dbReference>
<keyword evidence="9" id="KW-1185">Reference proteome</keyword>
<dbReference type="Proteomes" id="UP001165378">
    <property type="component" value="Unassembled WGS sequence"/>
</dbReference>
<dbReference type="PANTHER" id="PTHR30055:SF175">
    <property type="entry name" value="HTH-TYPE TRANSCRIPTIONAL REPRESSOR KSTR2"/>
    <property type="match status" value="1"/>
</dbReference>
<evidence type="ECO:0000256" key="1">
    <source>
        <dbReference type="ARBA" id="ARBA00022491"/>
    </source>
</evidence>
<accession>A0AA41Q7K0</accession>
<dbReference type="Pfam" id="PF17932">
    <property type="entry name" value="TetR_C_24"/>
    <property type="match status" value="1"/>
</dbReference>
<evidence type="ECO:0000256" key="2">
    <source>
        <dbReference type="ARBA" id="ARBA00023015"/>
    </source>
</evidence>
<dbReference type="InterPro" id="IPR001647">
    <property type="entry name" value="HTH_TetR"/>
</dbReference>
<dbReference type="AlphaFoldDB" id="A0AA41Q7K0"/>
<evidence type="ECO:0000256" key="3">
    <source>
        <dbReference type="ARBA" id="ARBA00023125"/>
    </source>
</evidence>
<keyword evidence="4" id="KW-0804">Transcription</keyword>
<gene>
    <name evidence="8" type="ORF">LZ495_31935</name>
</gene>
<feature type="DNA-binding region" description="H-T-H motif" evidence="5">
    <location>
        <begin position="34"/>
        <end position="53"/>
    </location>
</feature>